<reference evidence="2" key="1">
    <citation type="submission" date="2022-12" db="EMBL/GenBank/DDBJ databases">
        <authorList>
            <person name="Wang J."/>
        </authorList>
    </citation>
    <scope>NUCLEOTIDE SEQUENCE</scope>
    <source>
        <strain evidence="2">HY-42-06</strain>
    </source>
</reference>
<protein>
    <submittedName>
        <fullName evidence="2">AAA family ATPase</fullName>
    </submittedName>
</protein>
<dbReference type="EMBL" id="JAPQES010000003">
    <property type="protein sequence ID" value="MCY6371181.1"/>
    <property type="molecule type" value="Genomic_DNA"/>
</dbReference>
<accession>A0ABT4CQ49</accession>
<name>A0ABT4CQ49_9CLOT</name>
<evidence type="ECO:0000313" key="2">
    <source>
        <dbReference type="EMBL" id="MCY6371181.1"/>
    </source>
</evidence>
<dbReference type="PANTHER" id="PTHR43384">
    <property type="entry name" value="SEPTUM SITE-DETERMINING PROTEIN MIND HOMOLOG, CHLOROPLASTIC-RELATED"/>
    <property type="match status" value="1"/>
</dbReference>
<keyword evidence="3" id="KW-1185">Reference proteome</keyword>
<comment type="caution">
    <text evidence="2">The sequence shown here is derived from an EMBL/GenBank/DDBJ whole genome shotgun (WGS) entry which is preliminary data.</text>
</comment>
<evidence type="ECO:0000259" key="1">
    <source>
        <dbReference type="Pfam" id="PF13614"/>
    </source>
</evidence>
<dbReference type="PANTHER" id="PTHR43384:SF13">
    <property type="entry name" value="SLR0110 PROTEIN"/>
    <property type="match status" value="1"/>
</dbReference>
<dbReference type="Gene3D" id="3.40.50.300">
    <property type="entry name" value="P-loop containing nucleotide triphosphate hydrolases"/>
    <property type="match status" value="1"/>
</dbReference>
<proteinExistence type="predicted"/>
<dbReference type="Pfam" id="PF13614">
    <property type="entry name" value="AAA_31"/>
    <property type="match status" value="1"/>
</dbReference>
<gene>
    <name evidence="2" type="ORF">OXH55_11095</name>
</gene>
<feature type="domain" description="AAA" evidence="1">
    <location>
        <begin position="17"/>
        <end position="182"/>
    </location>
</feature>
<dbReference type="Proteomes" id="UP001079657">
    <property type="component" value="Unassembled WGS sequence"/>
</dbReference>
<sequence>MTIDNFEYITTEETKSEIIVFASAKGGVGKTVLTVNMAVAIASKGFSTCIIDGNFQFGDVNLALNIEPKLTISDVIHDVNSLDSNMLLNYLQNHDSGVKILSAPLKPEYADLITSTEIKVICKKLLEQHDYLIVDLSSGLSENNISFLELADKIFLVTDLEMAALKNTKIMLKTLNALNLSEKIRIIVNRGDMESVIKFKDVKDILGMDNLLFIPNNFKVVSKSFNIGIPFVINKPKEKISNEIINIASEIYRNKYFPRHRRRKKQSLMGFFKRKRN</sequence>
<dbReference type="InterPro" id="IPR050625">
    <property type="entry name" value="ParA/MinD_ATPase"/>
</dbReference>
<dbReference type="RefSeq" id="WP_268050041.1">
    <property type="nucleotide sequence ID" value="NZ_JAPQES010000003.1"/>
</dbReference>
<organism evidence="2 3">
    <name type="scientific">Clostridium ganghwense</name>
    <dbReference type="NCBI Taxonomy" id="312089"/>
    <lineage>
        <taxon>Bacteria</taxon>
        <taxon>Bacillati</taxon>
        <taxon>Bacillota</taxon>
        <taxon>Clostridia</taxon>
        <taxon>Eubacteriales</taxon>
        <taxon>Clostridiaceae</taxon>
        <taxon>Clostridium</taxon>
    </lineage>
</organism>
<dbReference type="InterPro" id="IPR027417">
    <property type="entry name" value="P-loop_NTPase"/>
</dbReference>
<dbReference type="InterPro" id="IPR025669">
    <property type="entry name" value="AAA_dom"/>
</dbReference>
<evidence type="ECO:0000313" key="3">
    <source>
        <dbReference type="Proteomes" id="UP001079657"/>
    </source>
</evidence>
<dbReference type="SUPFAM" id="SSF52540">
    <property type="entry name" value="P-loop containing nucleoside triphosphate hydrolases"/>
    <property type="match status" value="1"/>
</dbReference>